<proteinExistence type="inferred from homology"/>
<gene>
    <name evidence="8" type="ORF">SVUK_LOCUS4887</name>
</gene>
<dbReference type="GO" id="GO:0022857">
    <property type="term" value="F:transmembrane transporter activity"/>
    <property type="evidence" value="ECO:0007669"/>
    <property type="project" value="InterPro"/>
</dbReference>
<feature type="transmembrane region" description="Helical" evidence="7">
    <location>
        <begin position="125"/>
        <end position="145"/>
    </location>
</feature>
<dbReference type="OrthoDB" id="29773at2759"/>
<dbReference type="AlphaFoldDB" id="A0A3P7IS60"/>
<dbReference type="Pfam" id="PF06027">
    <property type="entry name" value="SLC35F"/>
    <property type="match status" value="1"/>
</dbReference>
<dbReference type="PANTHER" id="PTHR13146">
    <property type="match status" value="1"/>
</dbReference>
<evidence type="ECO:0000256" key="1">
    <source>
        <dbReference type="ARBA" id="ARBA00004141"/>
    </source>
</evidence>
<reference evidence="8 9" key="1">
    <citation type="submission" date="2018-11" db="EMBL/GenBank/DDBJ databases">
        <authorList>
            <consortium name="Pathogen Informatics"/>
        </authorList>
    </citation>
    <scope>NUCLEOTIDE SEQUENCE [LARGE SCALE GENOMIC DNA]</scope>
</reference>
<sequence>MAWKAVLFFQNAGCMFFGELLCMFAYLISFAYKRYKWHKNKKPEEEKPKLSTFNPFIFLGPAVCDIISTSVMYIGLTLTTASSYQMLRERAMFSNQTATNLGALIVCTGLLSIVIVHARIEGYKWLGMLSVVLGLIVVGVTDFFFGDHKDSNANHIIVGDVLCVVAQVLVALQFVLEHKFLRKYDVEPLFAVGLEAEICNPIVSLRHLFRRLWINYVDYMPGTTVLHSCVGYVLYKSRRPPRGNLDKTMSQLYPDP</sequence>
<protein>
    <recommendedName>
        <fullName evidence="10">EamA domain-containing protein</fullName>
    </recommendedName>
</protein>
<evidence type="ECO:0000256" key="2">
    <source>
        <dbReference type="ARBA" id="ARBA00007863"/>
    </source>
</evidence>
<dbReference type="InterPro" id="IPR009262">
    <property type="entry name" value="SLC35_F1/F2/F6"/>
</dbReference>
<dbReference type="PANTHER" id="PTHR13146:SF0">
    <property type="entry name" value="SOLUTE CARRIER FAMILY 35 MEMBER F6"/>
    <property type="match status" value="1"/>
</dbReference>
<comment type="similarity">
    <text evidence="2">Belongs to the SLC35F solute transporter family.</text>
</comment>
<keyword evidence="6 7" id="KW-0472">Membrane</keyword>
<keyword evidence="5 7" id="KW-1133">Transmembrane helix</keyword>
<accession>A0A3P7IS60</accession>
<feature type="transmembrane region" description="Helical" evidence="7">
    <location>
        <begin position="6"/>
        <end position="32"/>
    </location>
</feature>
<dbReference type="Proteomes" id="UP000270094">
    <property type="component" value="Unassembled WGS sequence"/>
</dbReference>
<feature type="transmembrane region" description="Helical" evidence="7">
    <location>
        <begin position="98"/>
        <end position="118"/>
    </location>
</feature>
<feature type="transmembrane region" description="Helical" evidence="7">
    <location>
        <begin position="157"/>
        <end position="176"/>
    </location>
</feature>
<evidence type="ECO:0008006" key="10">
    <source>
        <dbReference type="Google" id="ProtNLM"/>
    </source>
</evidence>
<evidence type="ECO:0000313" key="9">
    <source>
        <dbReference type="Proteomes" id="UP000270094"/>
    </source>
</evidence>
<dbReference type="GO" id="GO:0016020">
    <property type="term" value="C:membrane"/>
    <property type="evidence" value="ECO:0007669"/>
    <property type="project" value="UniProtKB-SubCell"/>
</dbReference>
<comment type="subcellular location">
    <subcellularLocation>
        <location evidence="1">Membrane</location>
        <topology evidence="1">Multi-pass membrane protein</topology>
    </subcellularLocation>
</comment>
<evidence type="ECO:0000256" key="7">
    <source>
        <dbReference type="SAM" id="Phobius"/>
    </source>
</evidence>
<evidence type="ECO:0000313" key="8">
    <source>
        <dbReference type="EMBL" id="VDM69889.1"/>
    </source>
</evidence>
<keyword evidence="3" id="KW-0813">Transport</keyword>
<organism evidence="8 9">
    <name type="scientific">Strongylus vulgaris</name>
    <name type="common">Blood worm</name>
    <dbReference type="NCBI Taxonomy" id="40348"/>
    <lineage>
        <taxon>Eukaryota</taxon>
        <taxon>Metazoa</taxon>
        <taxon>Ecdysozoa</taxon>
        <taxon>Nematoda</taxon>
        <taxon>Chromadorea</taxon>
        <taxon>Rhabditida</taxon>
        <taxon>Rhabditina</taxon>
        <taxon>Rhabditomorpha</taxon>
        <taxon>Strongyloidea</taxon>
        <taxon>Strongylidae</taxon>
        <taxon>Strongylus</taxon>
    </lineage>
</organism>
<keyword evidence="9" id="KW-1185">Reference proteome</keyword>
<keyword evidence="4 7" id="KW-0812">Transmembrane</keyword>
<evidence type="ECO:0000256" key="5">
    <source>
        <dbReference type="ARBA" id="ARBA00022989"/>
    </source>
</evidence>
<evidence type="ECO:0000256" key="4">
    <source>
        <dbReference type="ARBA" id="ARBA00022692"/>
    </source>
</evidence>
<name>A0A3P7IS60_STRVU</name>
<evidence type="ECO:0000256" key="6">
    <source>
        <dbReference type="ARBA" id="ARBA00023136"/>
    </source>
</evidence>
<dbReference type="EMBL" id="UYYB01013939">
    <property type="protein sequence ID" value="VDM69889.1"/>
    <property type="molecule type" value="Genomic_DNA"/>
</dbReference>
<feature type="transmembrane region" description="Helical" evidence="7">
    <location>
        <begin position="53"/>
        <end position="78"/>
    </location>
</feature>
<evidence type="ECO:0000256" key="3">
    <source>
        <dbReference type="ARBA" id="ARBA00022448"/>
    </source>
</evidence>